<evidence type="ECO:0000256" key="10">
    <source>
        <dbReference type="SAM" id="Phobius"/>
    </source>
</evidence>
<evidence type="ECO:0000256" key="5">
    <source>
        <dbReference type="ARBA" id="ARBA00022989"/>
    </source>
</evidence>
<evidence type="ECO:0000256" key="4">
    <source>
        <dbReference type="ARBA" id="ARBA00022692"/>
    </source>
</evidence>
<evidence type="ECO:0000256" key="3">
    <source>
        <dbReference type="ARBA" id="ARBA00022475"/>
    </source>
</evidence>
<keyword evidence="2" id="KW-0813">Transport</keyword>
<evidence type="ECO:0000313" key="11">
    <source>
        <dbReference type="EMBL" id="GBQ84934.1"/>
    </source>
</evidence>
<evidence type="ECO:0000256" key="8">
    <source>
        <dbReference type="ARBA" id="ARBA00039168"/>
    </source>
</evidence>
<comment type="caution">
    <text evidence="11">The sequence shown here is derived from an EMBL/GenBank/DDBJ whole genome shotgun (WGS) entry which is preliminary data.</text>
</comment>
<dbReference type="PANTHER" id="PTHR30561:SF0">
    <property type="entry name" value="GUANIDINIUM EXPORTER"/>
    <property type="match status" value="1"/>
</dbReference>
<evidence type="ECO:0000256" key="1">
    <source>
        <dbReference type="ARBA" id="ARBA00004651"/>
    </source>
</evidence>
<feature type="transmembrane region" description="Helical" evidence="10">
    <location>
        <begin position="57"/>
        <end position="77"/>
    </location>
</feature>
<evidence type="ECO:0000256" key="6">
    <source>
        <dbReference type="ARBA" id="ARBA00023136"/>
    </source>
</evidence>
<reference evidence="11" key="1">
    <citation type="submission" date="2013-04" db="EMBL/GenBank/DDBJ databases">
        <title>The genome sequencing project of 58 acetic acid bacteria.</title>
        <authorList>
            <person name="Okamoto-Kainuma A."/>
            <person name="Ishikawa M."/>
            <person name="Umino S."/>
            <person name="Koizumi Y."/>
            <person name="Shiwa Y."/>
            <person name="Yoshikawa H."/>
            <person name="Matsutani M."/>
            <person name="Matsushita K."/>
        </authorList>
    </citation>
    <scope>NUCLEOTIDE SEQUENCE</scope>
    <source>
        <strain evidence="11">NRIC 0535</strain>
    </source>
</reference>
<protein>
    <recommendedName>
        <fullName evidence="8">Guanidinium exporter</fullName>
    </recommendedName>
</protein>
<evidence type="ECO:0000313" key="12">
    <source>
        <dbReference type="Proteomes" id="UP001062776"/>
    </source>
</evidence>
<dbReference type="EMBL" id="BAPV01000004">
    <property type="protein sequence ID" value="GBQ84934.1"/>
    <property type="molecule type" value="Genomic_DNA"/>
</dbReference>
<dbReference type="InterPro" id="IPR000390">
    <property type="entry name" value="Small_drug/metabolite_transptr"/>
</dbReference>
<sequence>MAWIALLFAGMSEIIWAASMKQSAGFTRLGPSLITLAGMVVSVALLGWAMKTLPLGTAYMIWTGIGAIGAFLVGVLLFGEAFTILRCSAALLILSGLVLMKISA</sequence>
<feature type="transmembrane region" description="Helical" evidence="10">
    <location>
        <begin position="33"/>
        <end position="50"/>
    </location>
</feature>
<keyword evidence="4 9" id="KW-0812">Transmembrane</keyword>
<evidence type="ECO:0000256" key="2">
    <source>
        <dbReference type="ARBA" id="ARBA00022448"/>
    </source>
</evidence>
<dbReference type="SUPFAM" id="SSF103481">
    <property type="entry name" value="Multidrug resistance efflux transporter EmrE"/>
    <property type="match status" value="1"/>
</dbReference>
<organism evidence="11 12">
    <name type="scientific">Asaia krungthepensis NRIC 0535</name>
    <dbReference type="NCBI Taxonomy" id="1307925"/>
    <lineage>
        <taxon>Bacteria</taxon>
        <taxon>Pseudomonadati</taxon>
        <taxon>Pseudomonadota</taxon>
        <taxon>Alphaproteobacteria</taxon>
        <taxon>Acetobacterales</taxon>
        <taxon>Acetobacteraceae</taxon>
        <taxon>Asaia</taxon>
    </lineage>
</organism>
<keyword evidence="3" id="KW-1003">Cell membrane</keyword>
<dbReference type="RefSeq" id="WP_264814460.1">
    <property type="nucleotide sequence ID" value="NZ_BAPV01000004.1"/>
</dbReference>
<keyword evidence="6 10" id="KW-0472">Membrane</keyword>
<dbReference type="Gene3D" id="1.10.3730.20">
    <property type="match status" value="1"/>
</dbReference>
<gene>
    <name evidence="11" type="ORF">AA0535_0631</name>
</gene>
<dbReference type="PANTHER" id="PTHR30561">
    <property type="entry name" value="SMR FAMILY PROTON-DEPENDENT DRUG EFFLUX TRANSPORTER SUGE"/>
    <property type="match status" value="1"/>
</dbReference>
<name>A0ABQ0PYS0_9PROT</name>
<evidence type="ECO:0000256" key="9">
    <source>
        <dbReference type="RuleBase" id="RU003942"/>
    </source>
</evidence>
<keyword evidence="5 10" id="KW-1133">Transmembrane helix</keyword>
<keyword evidence="12" id="KW-1185">Reference proteome</keyword>
<feature type="transmembrane region" description="Helical" evidence="10">
    <location>
        <begin position="83"/>
        <end position="100"/>
    </location>
</feature>
<dbReference type="Proteomes" id="UP001062776">
    <property type="component" value="Unassembled WGS sequence"/>
</dbReference>
<comment type="similarity">
    <text evidence="7">Belongs to the drug/metabolite transporter (DMT) superfamily. Small multidrug resistance (SMR) (TC 2.A.7.1) family. Gdx/SugE subfamily.</text>
</comment>
<proteinExistence type="inferred from homology"/>
<comment type="subcellular location">
    <subcellularLocation>
        <location evidence="1 9">Cell membrane</location>
        <topology evidence="1 9">Multi-pass membrane protein</topology>
    </subcellularLocation>
</comment>
<evidence type="ECO:0000256" key="7">
    <source>
        <dbReference type="ARBA" id="ARBA00038151"/>
    </source>
</evidence>
<dbReference type="Pfam" id="PF00893">
    <property type="entry name" value="Multi_Drug_Res"/>
    <property type="match status" value="1"/>
</dbReference>
<dbReference type="InterPro" id="IPR037185">
    <property type="entry name" value="EmrE-like"/>
</dbReference>
<dbReference type="InterPro" id="IPR045324">
    <property type="entry name" value="Small_multidrug_res"/>
</dbReference>
<accession>A0ABQ0PYS0</accession>